<dbReference type="PIRSF" id="PIRSF000876">
    <property type="entry name" value="RR_chemtxs_CheB"/>
    <property type="match status" value="1"/>
</dbReference>
<evidence type="ECO:0000259" key="9">
    <source>
        <dbReference type="PROSITE" id="PS50122"/>
    </source>
</evidence>
<protein>
    <recommendedName>
        <fullName evidence="5">Protein-glutamate methylesterase/protein-glutamine glutaminase</fullName>
        <ecNumber evidence="5">3.1.1.61</ecNumber>
        <ecNumber evidence="5">3.5.1.44</ecNumber>
    </recommendedName>
</protein>
<dbReference type="PROSITE" id="PS50122">
    <property type="entry name" value="CHEB"/>
    <property type="match status" value="1"/>
</dbReference>
<keyword evidence="2 5" id="KW-0145">Chemotaxis</keyword>
<feature type="domain" description="Response regulatory" evidence="8">
    <location>
        <begin position="14"/>
        <end position="131"/>
    </location>
</feature>
<dbReference type="InterPro" id="IPR001789">
    <property type="entry name" value="Sig_transdc_resp-reg_receiver"/>
</dbReference>
<comment type="caution">
    <text evidence="10">The sequence shown here is derived from an EMBL/GenBank/DDBJ whole genome shotgun (WGS) entry which is preliminary data.</text>
</comment>
<evidence type="ECO:0000313" key="11">
    <source>
        <dbReference type="Proteomes" id="UP000264141"/>
    </source>
</evidence>
<accession>A0A3D1JCH7</accession>
<dbReference type="SMART" id="SM00448">
    <property type="entry name" value="REC"/>
    <property type="match status" value="1"/>
</dbReference>
<comment type="catalytic activity">
    <reaction evidence="4 5">
        <text>[protein]-L-glutamate 5-O-methyl ester + H2O = L-glutamyl-[protein] + methanol + H(+)</text>
        <dbReference type="Rhea" id="RHEA:23236"/>
        <dbReference type="Rhea" id="RHEA-COMP:10208"/>
        <dbReference type="Rhea" id="RHEA-COMP:10311"/>
        <dbReference type="ChEBI" id="CHEBI:15377"/>
        <dbReference type="ChEBI" id="CHEBI:15378"/>
        <dbReference type="ChEBI" id="CHEBI:17790"/>
        <dbReference type="ChEBI" id="CHEBI:29973"/>
        <dbReference type="ChEBI" id="CHEBI:82795"/>
        <dbReference type="EC" id="3.1.1.61"/>
    </reaction>
</comment>
<comment type="PTM">
    <text evidence="5">Phosphorylated by CheA. Phosphorylation of the N-terminal regulatory domain activates the methylesterase activity.</text>
</comment>
<dbReference type="OrthoDB" id="9793421at2"/>
<dbReference type="GO" id="GO:0050568">
    <property type="term" value="F:protein-glutamine glutaminase activity"/>
    <property type="evidence" value="ECO:0007669"/>
    <property type="project" value="UniProtKB-UniRule"/>
</dbReference>
<dbReference type="Pfam" id="PF00072">
    <property type="entry name" value="Response_reg"/>
    <property type="match status" value="1"/>
</dbReference>
<proteinExistence type="inferred from homology"/>
<reference evidence="10 11" key="1">
    <citation type="journal article" date="2018" name="Nat. Biotechnol.">
        <title>A standardized bacterial taxonomy based on genome phylogeny substantially revises the tree of life.</title>
        <authorList>
            <person name="Parks D.H."/>
            <person name="Chuvochina M."/>
            <person name="Waite D.W."/>
            <person name="Rinke C."/>
            <person name="Skarshewski A."/>
            <person name="Chaumeil P.A."/>
            <person name="Hugenholtz P."/>
        </authorList>
    </citation>
    <scope>NUCLEOTIDE SEQUENCE [LARGE SCALE GENOMIC DNA]</scope>
    <source>
        <strain evidence="10">UBA8781</strain>
    </source>
</reference>
<keyword evidence="1 5" id="KW-0963">Cytoplasm</keyword>
<evidence type="ECO:0000256" key="4">
    <source>
        <dbReference type="ARBA" id="ARBA00048267"/>
    </source>
</evidence>
<keyword evidence="3 5" id="KW-0378">Hydrolase</keyword>
<comment type="domain">
    <text evidence="5">Contains a C-terminal catalytic domain, and an N-terminal region which modulates catalytic activity.</text>
</comment>
<dbReference type="GO" id="GO:0000156">
    <property type="term" value="F:phosphorelay response regulator activity"/>
    <property type="evidence" value="ECO:0007669"/>
    <property type="project" value="InterPro"/>
</dbReference>
<dbReference type="GO" id="GO:0008984">
    <property type="term" value="F:protein-glutamate methylesterase activity"/>
    <property type="evidence" value="ECO:0007669"/>
    <property type="project" value="UniProtKB-UniRule"/>
</dbReference>
<dbReference type="SUPFAM" id="SSF52172">
    <property type="entry name" value="CheY-like"/>
    <property type="match status" value="1"/>
</dbReference>
<dbReference type="Pfam" id="PF01339">
    <property type="entry name" value="CheB_methylest"/>
    <property type="match status" value="1"/>
</dbReference>
<feature type="active site" evidence="5 6">
    <location>
        <position position="180"/>
    </location>
</feature>
<feature type="modified residue" description="4-aspartylphosphate" evidence="5 7">
    <location>
        <position position="65"/>
    </location>
</feature>
<comment type="subcellular location">
    <subcellularLocation>
        <location evidence="5">Cytoplasm</location>
    </subcellularLocation>
</comment>
<dbReference type="InterPro" id="IPR000673">
    <property type="entry name" value="Sig_transdc_resp-reg_Me-estase"/>
</dbReference>
<evidence type="ECO:0000259" key="8">
    <source>
        <dbReference type="PROSITE" id="PS50110"/>
    </source>
</evidence>
<evidence type="ECO:0000256" key="7">
    <source>
        <dbReference type="PROSITE-ProRule" id="PRU00169"/>
    </source>
</evidence>
<dbReference type="PANTHER" id="PTHR42872:SF6">
    <property type="entry name" value="PROTEIN-GLUTAMATE METHYLESTERASE_PROTEIN-GLUTAMINE GLUTAMINASE"/>
    <property type="match status" value="1"/>
</dbReference>
<dbReference type="PROSITE" id="PS50110">
    <property type="entry name" value="RESPONSE_REGULATORY"/>
    <property type="match status" value="1"/>
</dbReference>
<dbReference type="InterPro" id="IPR008248">
    <property type="entry name" value="CheB-like"/>
</dbReference>
<dbReference type="EC" id="3.1.1.61" evidence="5"/>
<organism evidence="10 11">
    <name type="scientific">Anaerolinea thermolimosa</name>
    <dbReference type="NCBI Taxonomy" id="229919"/>
    <lineage>
        <taxon>Bacteria</taxon>
        <taxon>Bacillati</taxon>
        <taxon>Chloroflexota</taxon>
        <taxon>Anaerolineae</taxon>
        <taxon>Anaerolineales</taxon>
        <taxon>Anaerolineaceae</taxon>
        <taxon>Anaerolinea</taxon>
    </lineage>
</organism>
<evidence type="ECO:0000256" key="2">
    <source>
        <dbReference type="ARBA" id="ARBA00022500"/>
    </source>
</evidence>
<dbReference type="GO" id="GO:0005737">
    <property type="term" value="C:cytoplasm"/>
    <property type="evidence" value="ECO:0007669"/>
    <property type="project" value="UniProtKB-SubCell"/>
</dbReference>
<evidence type="ECO:0000256" key="5">
    <source>
        <dbReference type="HAMAP-Rule" id="MF_00099"/>
    </source>
</evidence>
<evidence type="ECO:0000313" key="10">
    <source>
        <dbReference type="EMBL" id="HCE16291.1"/>
    </source>
</evidence>
<dbReference type="GO" id="GO:0006935">
    <property type="term" value="P:chemotaxis"/>
    <property type="evidence" value="ECO:0007669"/>
    <property type="project" value="UniProtKB-UniRule"/>
</dbReference>
<dbReference type="AlphaFoldDB" id="A0A3D1JCH7"/>
<dbReference type="CDD" id="cd16432">
    <property type="entry name" value="CheB_Rec"/>
    <property type="match status" value="1"/>
</dbReference>
<dbReference type="InterPro" id="IPR011006">
    <property type="entry name" value="CheY-like_superfamily"/>
</dbReference>
<dbReference type="RefSeq" id="WP_062194963.1">
    <property type="nucleotide sequence ID" value="NZ_DF967965.1"/>
</dbReference>
<dbReference type="CDD" id="cd17541">
    <property type="entry name" value="REC_CheB-like"/>
    <property type="match status" value="1"/>
</dbReference>
<dbReference type="HAMAP" id="MF_00099">
    <property type="entry name" value="CheB_chemtxs"/>
    <property type="match status" value="1"/>
</dbReference>
<dbReference type="Gene3D" id="3.40.50.180">
    <property type="entry name" value="Methylesterase CheB, C-terminal domain"/>
    <property type="match status" value="1"/>
</dbReference>
<dbReference type="SUPFAM" id="SSF52738">
    <property type="entry name" value="Methylesterase CheB, C-terminal domain"/>
    <property type="match status" value="1"/>
</dbReference>
<feature type="active site" evidence="5 6">
    <location>
        <position position="300"/>
    </location>
</feature>
<dbReference type="STRING" id="229919.GCA_001050195_02737"/>
<gene>
    <name evidence="5" type="primary">cheB</name>
    <name evidence="10" type="ORF">DEQ80_00390</name>
</gene>
<feature type="domain" description="CheB-type methylesterase" evidence="9">
    <location>
        <begin position="167"/>
        <end position="358"/>
    </location>
</feature>
<dbReference type="Gene3D" id="3.40.50.2300">
    <property type="match status" value="1"/>
</dbReference>
<evidence type="ECO:0000256" key="6">
    <source>
        <dbReference type="PROSITE-ProRule" id="PRU00050"/>
    </source>
</evidence>
<dbReference type="NCBIfam" id="NF001965">
    <property type="entry name" value="PRK00742.1"/>
    <property type="match status" value="1"/>
</dbReference>
<dbReference type="Proteomes" id="UP000264141">
    <property type="component" value="Unassembled WGS sequence"/>
</dbReference>
<evidence type="ECO:0000256" key="1">
    <source>
        <dbReference type="ARBA" id="ARBA00022490"/>
    </source>
</evidence>
<keyword evidence="5 7" id="KW-0597">Phosphoprotein</keyword>
<comment type="function">
    <text evidence="5">Involved in chemotaxis. Part of a chemotaxis signal transduction system that modulates chemotaxis in response to various stimuli. Catalyzes the demethylation of specific methylglutamate residues introduced into the chemoreceptors (methyl-accepting chemotaxis proteins or MCP) by CheR. Also mediates the irreversible deamidation of specific glutamine residues to glutamic acid.</text>
</comment>
<dbReference type="InterPro" id="IPR035909">
    <property type="entry name" value="CheB_C"/>
</dbReference>
<feature type="active site" evidence="5 6">
    <location>
        <position position="207"/>
    </location>
</feature>
<dbReference type="EMBL" id="DPBP01000002">
    <property type="protein sequence ID" value="HCE16291.1"/>
    <property type="molecule type" value="Genomic_DNA"/>
</dbReference>
<comment type="catalytic activity">
    <reaction evidence="5">
        <text>L-glutaminyl-[protein] + H2O = L-glutamyl-[protein] + NH4(+)</text>
        <dbReference type="Rhea" id="RHEA:16441"/>
        <dbReference type="Rhea" id="RHEA-COMP:10207"/>
        <dbReference type="Rhea" id="RHEA-COMP:10208"/>
        <dbReference type="ChEBI" id="CHEBI:15377"/>
        <dbReference type="ChEBI" id="CHEBI:28938"/>
        <dbReference type="ChEBI" id="CHEBI:29973"/>
        <dbReference type="ChEBI" id="CHEBI:30011"/>
        <dbReference type="EC" id="3.5.1.44"/>
    </reaction>
</comment>
<evidence type="ECO:0000256" key="3">
    <source>
        <dbReference type="ARBA" id="ARBA00022801"/>
    </source>
</evidence>
<dbReference type="PANTHER" id="PTHR42872">
    <property type="entry name" value="PROTEIN-GLUTAMATE METHYLESTERASE/PROTEIN-GLUTAMINE GLUTAMINASE"/>
    <property type="match status" value="1"/>
</dbReference>
<sequence length="361" mass="38541">MAVPVQPSLPRPVRVLVVDDSAFMRYSISQYLNERPDLQVVGAARDGREALDLIPRLDPDVVTLDVEMPRLDGLSTLREIMQRFPRPVVMLSSMTREGAAETIQALTLGAVDFVTKPTSNVNIRSVLDEAAQKILRAASAHIRPVSLLARKPPAPVVEAAPKGGGRPLKHHEPVVLIGTSTGGPRALHEVVPALPADLPAAVVIVQHMPAGFTHSLAERLDSLSKLKVKEAQPGDSLLVGQALLAPGGFHMLFDENLQVTLNQNPTVHGVRPAVDVTLISLIQRLGRSVIAVILTGMGSDGTNGATLLHSMGGRVIAEHESTSVVWGMPRSVVEAGAADFILPLPEVASRIEQLVQESRNG</sequence>
<name>A0A3D1JCH7_9CHLR</name>
<comment type="similarity">
    <text evidence="5">Belongs to the CheB family.</text>
</comment>
<dbReference type="EC" id="3.5.1.44" evidence="5"/>